<feature type="region of interest" description="Disordered" evidence="1">
    <location>
        <begin position="247"/>
        <end position="295"/>
    </location>
</feature>
<keyword evidence="3" id="KW-1185">Reference proteome</keyword>
<reference evidence="2" key="1">
    <citation type="submission" date="2023-03" db="EMBL/GenBank/DDBJ databases">
        <title>Massive genome expansion in bonnet fungi (Mycena s.s.) driven by repeated elements and novel gene families across ecological guilds.</title>
        <authorList>
            <consortium name="Lawrence Berkeley National Laboratory"/>
            <person name="Harder C.B."/>
            <person name="Miyauchi S."/>
            <person name="Viragh M."/>
            <person name="Kuo A."/>
            <person name="Thoen E."/>
            <person name="Andreopoulos B."/>
            <person name="Lu D."/>
            <person name="Skrede I."/>
            <person name="Drula E."/>
            <person name="Henrissat B."/>
            <person name="Morin E."/>
            <person name="Kohler A."/>
            <person name="Barry K."/>
            <person name="LaButti K."/>
            <person name="Morin E."/>
            <person name="Salamov A."/>
            <person name="Lipzen A."/>
            <person name="Mereny Z."/>
            <person name="Hegedus B."/>
            <person name="Baldrian P."/>
            <person name="Stursova M."/>
            <person name="Weitz H."/>
            <person name="Taylor A."/>
            <person name="Grigoriev I.V."/>
            <person name="Nagy L.G."/>
            <person name="Martin F."/>
            <person name="Kauserud H."/>
        </authorList>
    </citation>
    <scope>NUCLEOTIDE SEQUENCE</scope>
    <source>
        <strain evidence="2">CBHHK182m</strain>
    </source>
</reference>
<gene>
    <name evidence="2" type="ORF">B0H16DRAFT_1522206</name>
</gene>
<evidence type="ECO:0000256" key="1">
    <source>
        <dbReference type="SAM" id="MobiDB-lite"/>
    </source>
</evidence>
<feature type="compositionally biased region" description="Low complexity" evidence="1">
    <location>
        <begin position="279"/>
        <end position="295"/>
    </location>
</feature>
<dbReference type="EMBL" id="JARKIB010000023">
    <property type="protein sequence ID" value="KAJ7766683.1"/>
    <property type="molecule type" value="Genomic_DNA"/>
</dbReference>
<feature type="region of interest" description="Disordered" evidence="1">
    <location>
        <begin position="1"/>
        <end position="136"/>
    </location>
</feature>
<feature type="compositionally biased region" description="Polar residues" evidence="1">
    <location>
        <begin position="74"/>
        <end position="84"/>
    </location>
</feature>
<evidence type="ECO:0000313" key="3">
    <source>
        <dbReference type="Proteomes" id="UP001215598"/>
    </source>
</evidence>
<proteinExistence type="predicted"/>
<accession>A0AAD7NM10</accession>
<feature type="compositionally biased region" description="Basic and acidic residues" evidence="1">
    <location>
        <begin position="186"/>
        <end position="200"/>
    </location>
</feature>
<comment type="caution">
    <text evidence="2">The sequence shown here is derived from an EMBL/GenBank/DDBJ whole genome shotgun (WGS) entry which is preliminary data.</text>
</comment>
<protein>
    <submittedName>
        <fullName evidence="2">Uncharacterized protein</fullName>
    </submittedName>
</protein>
<evidence type="ECO:0000313" key="2">
    <source>
        <dbReference type="EMBL" id="KAJ7766683.1"/>
    </source>
</evidence>
<dbReference type="Proteomes" id="UP001215598">
    <property type="component" value="Unassembled WGS sequence"/>
</dbReference>
<feature type="region of interest" description="Disordered" evidence="1">
    <location>
        <begin position="179"/>
        <end position="207"/>
    </location>
</feature>
<dbReference type="AlphaFoldDB" id="A0AAD7NM10"/>
<sequence length="295" mass="32065">MARHGPATVESRNPSSSSTPKPTAGLTKPLPGIIILPQSYRHQDEEDSPPSSNSDSRLEPSASLPDLGAERLNRSQTASSTSLNVKFAPLPQIAPRKRRSTAPLGIASRGAMMRRRRAGMPGYDMNGDPLPPTPMWTDEEVQRHTQAIIAERNGQTPPRDIDDPFMTLGRLVKGAGKQFWRKVNKKPGEMDEKGSGEENPRPSVVLSERLVLAPISGSNDQEEEGGVWEEAVDDRFLNVSQTETIVEGQYSWPAPQLKPPLEDSGSVSDDASGREHNLSSTEGTEEGSTVESHTS</sequence>
<organism evidence="2 3">
    <name type="scientific">Mycena metata</name>
    <dbReference type="NCBI Taxonomy" id="1033252"/>
    <lineage>
        <taxon>Eukaryota</taxon>
        <taxon>Fungi</taxon>
        <taxon>Dikarya</taxon>
        <taxon>Basidiomycota</taxon>
        <taxon>Agaricomycotina</taxon>
        <taxon>Agaricomycetes</taxon>
        <taxon>Agaricomycetidae</taxon>
        <taxon>Agaricales</taxon>
        <taxon>Marasmiineae</taxon>
        <taxon>Mycenaceae</taxon>
        <taxon>Mycena</taxon>
    </lineage>
</organism>
<name>A0AAD7NM10_9AGAR</name>
<feature type="compositionally biased region" description="Polar residues" evidence="1">
    <location>
        <begin position="10"/>
        <end position="21"/>
    </location>
</feature>